<evidence type="ECO:0000313" key="11">
    <source>
        <dbReference type="EMBL" id="OAY38714.1"/>
    </source>
</evidence>
<feature type="transmembrane region" description="Helical" evidence="8">
    <location>
        <begin position="174"/>
        <end position="192"/>
    </location>
</feature>
<dbReference type="InterPro" id="IPR027470">
    <property type="entry name" value="Cation_efflux_CTD"/>
</dbReference>
<dbReference type="Gene3D" id="3.30.70.1350">
    <property type="entry name" value="Cation efflux protein, cytoplasmic domain"/>
    <property type="match status" value="1"/>
</dbReference>
<dbReference type="NCBIfam" id="TIGR01297">
    <property type="entry name" value="CDF"/>
    <property type="match status" value="1"/>
</dbReference>
<dbReference type="GO" id="GO:0012505">
    <property type="term" value="C:endomembrane system"/>
    <property type="evidence" value="ECO:0007669"/>
    <property type="project" value="UniProtKB-SubCell"/>
</dbReference>
<dbReference type="Gene3D" id="1.20.1510.10">
    <property type="entry name" value="Cation efflux protein transmembrane domain"/>
    <property type="match status" value="1"/>
</dbReference>
<dbReference type="OMA" id="CWALRNQ"/>
<feature type="transmembrane region" description="Helical" evidence="8">
    <location>
        <begin position="129"/>
        <end position="153"/>
    </location>
</feature>
<dbReference type="GO" id="GO:0010486">
    <property type="term" value="F:manganese:proton antiporter activity"/>
    <property type="evidence" value="ECO:0000318"/>
    <property type="project" value="GO_Central"/>
</dbReference>
<dbReference type="STRING" id="3983.A0A2C9V364"/>
<dbReference type="GO" id="GO:0016020">
    <property type="term" value="C:membrane"/>
    <property type="evidence" value="ECO:0000318"/>
    <property type="project" value="GO_Central"/>
</dbReference>
<evidence type="ECO:0000256" key="1">
    <source>
        <dbReference type="ARBA" id="ARBA00004127"/>
    </source>
</evidence>
<evidence type="ECO:0000256" key="5">
    <source>
        <dbReference type="ARBA" id="ARBA00022989"/>
    </source>
</evidence>
<sequence>MVEPGTHANEEELSLLSLNNNGDGSWRLNFDGYQLSAGHKEKKPPRGLHDCLGVLGPEDDVAEYYQQQVEMLEGFNEMDALAERGFIPGMSKEEQESLARSETFAIRISNLANMVLFAAKVYASIRSGSLAIIASTLDSLLDLLSGFILWFTAFTMQTPNPYQYPIGKKRMQPLGILVFASVMATLGLQIILESVRTLLSDENGFDLTKEQERWVVGIMLSVTLVKLLLMVYCRSFTNEIVKAYAQDHFFDVVTNIIGLIAALLANYMEEWMDPVGAIILALYTIRTWSMTVLENVNSLVGKSATPDYLKKLTYLCWNHHKAVRHIDTVRAYTFGSHYFVEVDIVLPASMPLQEAHDIGESLQEKLELLPEIERAFVHLDYEFTHKPEHAQSLP</sequence>
<dbReference type="InterPro" id="IPR058533">
    <property type="entry name" value="Cation_efflux_TM"/>
</dbReference>
<keyword evidence="12" id="KW-1185">Reference proteome</keyword>
<feature type="transmembrane region" description="Helical" evidence="8">
    <location>
        <begin position="249"/>
        <end position="268"/>
    </location>
</feature>
<keyword evidence="5 8" id="KW-1133">Transmembrane helix</keyword>
<evidence type="ECO:0000259" key="9">
    <source>
        <dbReference type="Pfam" id="PF01545"/>
    </source>
</evidence>
<dbReference type="SUPFAM" id="SSF161111">
    <property type="entry name" value="Cation efflux protein transmembrane domain-like"/>
    <property type="match status" value="1"/>
</dbReference>
<evidence type="ECO:0000256" key="8">
    <source>
        <dbReference type="SAM" id="Phobius"/>
    </source>
</evidence>
<dbReference type="EMBL" id="CM004396">
    <property type="protein sequence ID" value="OAY38714.1"/>
    <property type="molecule type" value="Genomic_DNA"/>
</dbReference>
<evidence type="ECO:0000256" key="7">
    <source>
        <dbReference type="ARBA" id="ARBA00023136"/>
    </source>
</evidence>
<dbReference type="OrthoDB" id="78296at2759"/>
<accession>A0A2C9V364</accession>
<comment type="similarity">
    <text evidence="2">Belongs to the cation diffusion facilitator (CDF) transporter (TC 2.A.4) family. SLC30A subfamily.</text>
</comment>
<evidence type="ECO:0000313" key="12">
    <source>
        <dbReference type="Proteomes" id="UP000091857"/>
    </source>
</evidence>
<dbReference type="InterPro" id="IPR027469">
    <property type="entry name" value="Cation_efflux_TMD_sf"/>
</dbReference>
<dbReference type="FunFam" id="3.30.70.1350:FF:000001">
    <property type="entry name" value="Metal tolerance protein 11"/>
    <property type="match status" value="1"/>
</dbReference>
<keyword evidence="3" id="KW-0813">Transport</keyword>
<dbReference type="Proteomes" id="UP000091857">
    <property type="component" value="Chromosome 10"/>
</dbReference>
<dbReference type="InterPro" id="IPR036837">
    <property type="entry name" value="Cation_efflux_CTD_sf"/>
</dbReference>
<dbReference type="InterPro" id="IPR050291">
    <property type="entry name" value="CDF_Transporter"/>
</dbReference>
<keyword evidence="7 8" id="KW-0472">Membrane</keyword>
<keyword evidence="4 8" id="KW-0812">Transmembrane</keyword>
<dbReference type="FunFam" id="1.20.1510.10:FF:000003">
    <property type="entry name" value="Metal tolerance protein 11"/>
    <property type="match status" value="1"/>
</dbReference>
<feature type="transmembrane region" description="Helical" evidence="8">
    <location>
        <begin position="214"/>
        <end position="237"/>
    </location>
</feature>
<comment type="caution">
    <text evidence="11">The sequence shown here is derived from an EMBL/GenBank/DDBJ whole genome shotgun (WGS) entry which is preliminary data.</text>
</comment>
<dbReference type="Pfam" id="PF01545">
    <property type="entry name" value="Cation_efflux"/>
    <property type="match status" value="1"/>
</dbReference>
<evidence type="ECO:0000256" key="2">
    <source>
        <dbReference type="ARBA" id="ARBA00008873"/>
    </source>
</evidence>
<reference evidence="12" key="1">
    <citation type="journal article" date="2016" name="Nat. Biotechnol.">
        <title>Sequencing wild and cultivated cassava and related species reveals extensive interspecific hybridization and genetic diversity.</title>
        <authorList>
            <person name="Bredeson J.V."/>
            <person name="Lyons J.B."/>
            <person name="Prochnik S.E."/>
            <person name="Wu G.A."/>
            <person name="Ha C.M."/>
            <person name="Edsinger-Gonzales E."/>
            <person name="Grimwood J."/>
            <person name="Schmutz J."/>
            <person name="Rabbi I.Y."/>
            <person name="Egesi C."/>
            <person name="Nauluvula P."/>
            <person name="Lebot V."/>
            <person name="Ndunguru J."/>
            <person name="Mkamilo G."/>
            <person name="Bart R.S."/>
            <person name="Setter T.L."/>
            <person name="Gleadow R.M."/>
            <person name="Kulakow P."/>
            <person name="Ferguson M.E."/>
            <person name="Rounsley S."/>
            <person name="Rokhsar D.S."/>
        </authorList>
    </citation>
    <scope>NUCLEOTIDE SEQUENCE [LARGE SCALE GENOMIC DNA]</scope>
    <source>
        <strain evidence="12">cv. AM560-2</strain>
    </source>
</reference>
<dbReference type="Gramene" id="Manes.10G037600.1.v8.1">
    <property type="protein sequence ID" value="Manes.10G037600.1.v8.1.CDS"/>
    <property type="gene ID" value="Manes.10G037600.v8.1"/>
</dbReference>
<dbReference type="InterPro" id="IPR002524">
    <property type="entry name" value="Cation_efflux"/>
</dbReference>
<evidence type="ECO:0000256" key="4">
    <source>
        <dbReference type="ARBA" id="ARBA00022692"/>
    </source>
</evidence>
<evidence type="ECO:0000259" key="10">
    <source>
        <dbReference type="Pfam" id="PF16916"/>
    </source>
</evidence>
<name>A0A2C9V364_MANES</name>
<dbReference type="PANTHER" id="PTHR43840:SF5">
    <property type="entry name" value="METAL TOLERANCE PROTEIN 11"/>
    <property type="match status" value="1"/>
</dbReference>
<dbReference type="Pfam" id="PF16916">
    <property type="entry name" value="ZT_dimer"/>
    <property type="match status" value="1"/>
</dbReference>
<keyword evidence="6" id="KW-0406">Ion transport</keyword>
<feature type="domain" description="Cation efflux protein cytoplasmic" evidence="10">
    <location>
        <begin position="319"/>
        <end position="380"/>
    </location>
</feature>
<evidence type="ECO:0000256" key="3">
    <source>
        <dbReference type="ARBA" id="ARBA00022448"/>
    </source>
</evidence>
<feature type="domain" description="Cation efflux protein transmembrane" evidence="9">
    <location>
        <begin position="108"/>
        <end position="300"/>
    </location>
</feature>
<proteinExistence type="inferred from homology"/>
<gene>
    <name evidence="11" type="ORF">MANES_10G037600v8</name>
</gene>
<organism evidence="11 12">
    <name type="scientific">Manihot esculenta</name>
    <name type="common">Cassava</name>
    <name type="synonym">Jatropha manihot</name>
    <dbReference type="NCBI Taxonomy" id="3983"/>
    <lineage>
        <taxon>Eukaryota</taxon>
        <taxon>Viridiplantae</taxon>
        <taxon>Streptophyta</taxon>
        <taxon>Embryophyta</taxon>
        <taxon>Tracheophyta</taxon>
        <taxon>Spermatophyta</taxon>
        <taxon>Magnoliopsida</taxon>
        <taxon>eudicotyledons</taxon>
        <taxon>Gunneridae</taxon>
        <taxon>Pentapetalae</taxon>
        <taxon>rosids</taxon>
        <taxon>fabids</taxon>
        <taxon>Malpighiales</taxon>
        <taxon>Euphorbiaceae</taxon>
        <taxon>Crotonoideae</taxon>
        <taxon>Manihoteae</taxon>
        <taxon>Manihot</taxon>
    </lineage>
</organism>
<dbReference type="PANTHER" id="PTHR43840">
    <property type="entry name" value="MITOCHONDRIAL METAL TRANSPORTER 1-RELATED"/>
    <property type="match status" value="1"/>
</dbReference>
<dbReference type="SUPFAM" id="SSF160240">
    <property type="entry name" value="Cation efflux protein cytoplasmic domain-like"/>
    <property type="match status" value="1"/>
</dbReference>
<comment type="subcellular location">
    <subcellularLocation>
        <location evidence="1">Endomembrane system</location>
        <topology evidence="1">Multi-pass membrane protein</topology>
    </subcellularLocation>
</comment>
<evidence type="ECO:0000256" key="6">
    <source>
        <dbReference type="ARBA" id="ARBA00023065"/>
    </source>
</evidence>
<dbReference type="AlphaFoldDB" id="A0A2C9V364"/>
<protein>
    <submittedName>
        <fullName evidence="11">Uncharacterized protein</fullName>
    </submittedName>
</protein>